<reference evidence="2" key="1">
    <citation type="journal article" date="2005" name="PLoS Biol.">
        <title>The genomes of Oryza sativa: a history of duplications.</title>
        <authorList>
            <person name="Yu J."/>
            <person name="Wang J."/>
            <person name="Lin W."/>
            <person name="Li S."/>
            <person name="Li H."/>
            <person name="Zhou J."/>
            <person name="Ni P."/>
            <person name="Dong W."/>
            <person name="Hu S."/>
            <person name="Zeng C."/>
            <person name="Zhang J."/>
            <person name="Zhang Y."/>
            <person name="Li R."/>
            <person name="Xu Z."/>
            <person name="Li S."/>
            <person name="Li X."/>
            <person name="Zheng H."/>
            <person name="Cong L."/>
            <person name="Lin L."/>
            <person name="Yin J."/>
            <person name="Geng J."/>
            <person name="Li G."/>
            <person name="Shi J."/>
            <person name="Liu J."/>
            <person name="Lv H."/>
            <person name="Li J."/>
            <person name="Wang J."/>
            <person name="Deng Y."/>
            <person name="Ran L."/>
            <person name="Shi X."/>
            <person name="Wang X."/>
            <person name="Wu Q."/>
            <person name="Li C."/>
            <person name="Ren X."/>
            <person name="Wang J."/>
            <person name="Wang X."/>
            <person name="Li D."/>
            <person name="Liu D."/>
            <person name="Zhang X."/>
            <person name="Ji Z."/>
            <person name="Zhao W."/>
            <person name="Sun Y."/>
            <person name="Zhang Z."/>
            <person name="Bao J."/>
            <person name="Han Y."/>
            <person name="Dong L."/>
            <person name="Ji J."/>
            <person name="Chen P."/>
            <person name="Wu S."/>
            <person name="Liu J."/>
            <person name="Xiao Y."/>
            <person name="Bu D."/>
            <person name="Tan J."/>
            <person name="Yang L."/>
            <person name="Ye C."/>
            <person name="Zhang J."/>
            <person name="Xu J."/>
            <person name="Zhou Y."/>
            <person name="Yu Y."/>
            <person name="Zhang B."/>
            <person name="Zhuang S."/>
            <person name="Wei H."/>
            <person name="Liu B."/>
            <person name="Lei M."/>
            <person name="Yu H."/>
            <person name="Li Y."/>
            <person name="Xu H."/>
            <person name="Wei S."/>
            <person name="He X."/>
            <person name="Fang L."/>
            <person name="Zhang Z."/>
            <person name="Zhang Y."/>
            <person name="Huang X."/>
            <person name="Su Z."/>
            <person name="Tong W."/>
            <person name="Li J."/>
            <person name="Tong Z."/>
            <person name="Li S."/>
            <person name="Ye J."/>
            <person name="Wang L."/>
            <person name="Fang L."/>
            <person name="Lei T."/>
            <person name="Chen C."/>
            <person name="Chen H."/>
            <person name="Xu Z."/>
            <person name="Li H."/>
            <person name="Huang H."/>
            <person name="Zhang F."/>
            <person name="Xu H."/>
            <person name="Li N."/>
            <person name="Zhao C."/>
            <person name="Li S."/>
            <person name="Dong L."/>
            <person name="Huang Y."/>
            <person name="Li L."/>
            <person name="Xi Y."/>
            <person name="Qi Q."/>
            <person name="Li W."/>
            <person name="Zhang B."/>
            <person name="Hu W."/>
            <person name="Zhang Y."/>
            <person name="Tian X."/>
            <person name="Jiao Y."/>
            <person name="Liang X."/>
            <person name="Jin J."/>
            <person name="Gao L."/>
            <person name="Zheng W."/>
            <person name="Hao B."/>
            <person name="Liu S."/>
            <person name="Wang W."/>
            <person name="Yuan L."/>
            <person name="Cao M."/>
            <person name="McDermott J."/>
            <person name="Samudrala R."/>
            <person name="Wang J."/>
            <person name="Wong G.K."/>
            <person name="Yang H."/>
        </authorList>
    </citation>
    <scope>NUCLEOTIDE SEQUENCE [LARGE SCALE GENOMIC DNA]</scope>
</reference>
<protein>
    <submittedName>
        <fullName evidence="2">Uncharacterized protein</fullName>
    </submittedName>
</protein>
<evidence type="ECO:0000313" key="2">
    <source>
        <dbReference type="EMBL" id="EAZ22498.1"/>
    </source>
</evidence>
<organism evidence="2">
    <name type="scientific">Oryza sativa subsp. japonica</name>
    <name type="common">Rice</name>
    <dbReference type="NCBI Taxonomy" id="39947"/>
    <lineage>
        <taxon>Eukaryota</taxon>
        <taxon>Viridiplantae</taxon>
        <taxon>Streptophyta</taxon>
        <taxon>Embryophyta</taxon>
        <taxon>Tracheophyta</taxon>
        <taxon>Spermatophyta</taxon>
        <taxon>Magnoliopsida</taxon>
        <taxon>Liliopsida</taxon>
        <taxon>Poales</taxon>
        <taxon>Poaceae</taxon>
        <taxon>BOP clade</taxon>
        <taxon>Oryzoideae</taxon>
        <taxon>Oryzeae</taxon>
        <taxon>Oryzinae</taxon>
        <taxon>Oryza</taxon>
        <taxon>Oryza sativa</taxon>
    </lineage>
</organism>
<accession>A3A5A9</accession>
<feature type="compositionally biased region" description="Basic and acidic residues" evidence="1">
    <location>
        <begin position="68"/>
        <end position="92"/>
    </location>
</feature>
<gene>
    <name evidence="2" type="ORF">OsJ_06160</name>
</gene>
<reference evidence="2" key="2">
    <citation type="submission" date="2008-12" db="EMBL/GenBank/DDBJ databases">
        <title>Improved gene annotation of the rice (Oryza sativa) genomes.</title>
        <authorList>
            <person name="Wang J."/>
            <person name="Li R."/>
            <person name="Fan W."/>
            <person name="Huang Q."/>
            <person name="Zhang J."/>
            <person name="Zhou Y."/>
            <person name="Hu Y."/>
            <person name="Zi S."/>
            <person name="Li J."/>
            <person name="Ni P."/>
            <person name="Zheng H."/>
            <person name="Zhang Y."/>
            <person name="Zhao M."/>
            <person name="Hao Q."/>
            <person name="McDermott J."/>
            <person name="Samudrala R."/>
            <person name="Kristiansen K."/>
            <person name="Wong G.K.-S."/>
        </authorList>
    </citation>
    <scope>NUCLEOTIDE SEQUENCE</scope>
</reference>
<dbReference type="AlphaFoldDB" id="A3A5A9"/>
<dbReference type="EMBL" id="CM000139">
    <property type="protein sequence ID" value="EAZ22498.1"/>
    <property type="molecule type" value="Genomic_DNA"/>
</dbReference>
<proteinExistence type="predicted"/>
<name>A3A5A9_ORYSJ</name>
<evidence type="ECO:0000256" key="1">
    <source>
        <dbReference type="SAM" id="MobiDB-lite"/>
    </source>
</evidence>
<feature type="region of interest" description="Disordered" evidence="1">
    <location>
        <begin position="46"/>
        <end position="92"/>
    </location>
</feature>
<dbReference type="Proteomes" id="UP000007752">
    <property type="component" value="Chromosome 2"/>
</dbReference>
<sequence>MARAPLPNSLNEETAVGTSCGHAVGVRQLCREAVAMDTCAPEEVENAASNGTAAAAAGGEQPGAVARLEQRAAGDEAAARHEPGTAARGEKGEVADWAVLDFGLRMTGEGHPKECWSTNCAVLQ</sequence>
<feature type="compositionally biased region" description="Low complexity" evidence="1">
    <location>
        <begin position="47"/>
        <end position="66"/>
    </location>
</feature>